<reference evidence="3" key="1">
    <citation type="journal article" date="2019" name="Int. J. Syst. Evol. Microbiol.">
        <title>The Global Catalogue of Microorganisms (GCM) 10K type strain sequencing project: providing services to taxonomists for standard genome sequencing and annotation.</title>
        <authorList>
            <consortium name="The Broad Institute Genomics Platform"/>
            <consortium name="The Broad Institute Genome Sequencing Center for Infectious Disease"/>
            <person name="Wu L."/>
            <person name="Ma J."/>
        </authorList>
    </citation>
    <scope>NUCLEOTIDE SEQUENCE [LARGE SCALE GENOMIC DNA]</scope>
    <source>
        <strain evidence="3">JCM 13476</strain>
    </source>
</reference>
<comment type="caution">
    <text evidence="2">The sequence shown here is derived from an EMBL/GenBank/DDBJ whole genome shotgun (WGS) entry which is preliminary data.</text>
</comment>
<gene>
    <name evidence="2" type="ORF">GCM10009093_00530</name>
</gene>
<protein>
    <recommendedName>
        <fullName evidence="4">DUF4156 domain-containing protein</fullName>
    </recommendedName>
</protein>
<proteinExistence type="predicted"/>
<sequence>MRVTKLTGVLASGLFLTGCASVSISPAPVESEALGQVQYLATTKHFSNDPSRAEARMKSAAAKHCAKENTGAPVANESYGLMGNWFMLFSCQ</sequence>
<evidence type="ECO:0000313" key="3">
    <source>
        <dbReference type="Proteomes" id="UP001500791"/>
    </source>
</evidence>
<name>A0ABP3HQK7_9CAUL</name>
<accession>A0ABP3HQK7</accession>
<dbReference type="EMBL" id="BAAAEJ010000001">
    <property type="protein sequence ID" value="GAA0377286.1"/>
    <property type="molecule type" value="Genomic_DNA"/>
</dbReference>
<evidence type="ECO:0000256" key="1">
    <source>
        <dbReference type="SAM" id="SignalP"/>
    </source>
</evidence>
<feature type="signal peptide" evidence="1">
    <location>
        <begin position="1"/>
        <end position="20"/>
    </location>
</feature>
<feature type="chain" id="PRO_5046020579" description="DUF4156 domain-containing protein" evidence="1">
    <location>
        <begin position="21"/>
        <end position="92"/>
    </location>
</feature>
<evidence type="ECO:0000313" key="2">
    <source>
        <dbReference type="EMBL" id="GAA0377286.1"/>
    </source>
</evidence>
<keyword evidence="3" id="KW-1185">Reference proteome</keyword>
<dbReference type="PROSITE" id="PS51257">
    <property type="entry name" value="PROKAR_LIPOPROTEIN"/>
    <property type="match status" value="1"/>
</dbReference>
<keyword evidence="1" id="KW-0732">Signal</keyword>
<dbReference type="Proteomes" id="UP001500791">
    <property type="component" value="Unassembled WGS sequence"/>
</dbReference>
<evidence type="ECO:0008006" key="4">
    <source>
        <dbReference type="Google" id="ProtNLM"/>
    </source>
</evidence>
<organism evidence="2 3">
    <name type="scientific">Brevundimonas terrae</name>
    <dbReference type="NCBI Taxonomy" id="363631"/>
    <lineage>
        <taxon>Bacteria</taxon>
        <taxon>Pseudomonadati</taxon>
        <taxon>Pseudomonadota</taxon>
        <taxon>Alphaproteobacteria</taxon>
        <taxon>Caulobacterales</taxon>
        <taxon>Caulobacteraceae</taxon>
        <taxon>Brevundimonas</taxon>
    </lineage>
</organism>
<dbReference type="RefSeq" id="WP_167179034.1">
    <property type="nucleotide sequence ID" value="NZ_BAAAEJ010000001.1"/>
</dbReference>